<feature type="compositionally biased region" description="Low complexity" evidence="1">
    <location>
        <begin position="49"/>
        <end position="90"/>
    </location>
</feature>
<feature type="compositionally biased region" description="Low complexity" evidence="1">
    <location>
        <begin position="12"/>
        <end position="27"/>
    </location>
</feature>
<feature type="region of interest" description="Disordered" evidence="1">
    <location>
        <begin position="253"/>
        <end position="284"/>
    </location>
</feature>
<dbReference type="EMBL" id="CP002819">
    <property type="protein sequence ID" value="AEG70040.1"/>
    <property type="molecule type" value="Genomic_DNA"/>
</dbReference>
<accession>F6G507</accession>
<sequence>MRRIGKFSGQVSNFFRGNSRSSGSSRGRTQEVEEGSSGRAARTPSPEFSNLRSRSSSAASSAASSPVHSRSISAASSAASSPVYSRSNSATSSPARSRPISTVASPTRFDEYGRVTDPGHIQFQTSESERARFPGMSEALGHSRLTGPGSPRAERFQVEGYLPDGRYFNVPGVRGPAINAGDDHVIDHRYASHVIDHGEMSDEQAARYMEQQGRPIFPSYETSGYDRSNCVHAHSYGGSNLFEWDIQHHQHATPQDLAEQMRGLRVDDNNYGSYRNGSDSDSDS</sequence>
<gene>
    <name evidence="2" type="primary">avrA</name>
    <name evidence="2" type="ordered locus">RSPO_c02748</name>
</gene>
<dbReference type="KEGG" id="rsn:RSPO_c02748"/>
<dbReference type="PATRIC" id="fig|1031711.3.peg.2686"/>
<evidence type="ECO:0000313" key="3">
    <source>
        <dbReference type="Proteomes" id="UP000007953"/>
    </source>
</evidence>
<dbReference type="RefSeq" id="WP_014617810.1">
    <property type="nucleotide sequence ID" value="NC_017574.1"/>
</dbReference>
<reference evidence="2 3" key="1">
    <citation type="journal article" date="2011" name="J. Bacteriol.">
        <title>Complete genome sequence of the plant pathogen Ralstonia solanacearum strain Po82.</title>
        <authorList>
            <person name="Xu J."/>
            <person name="Zheng H.J."/>
            <person name="Liu L."/>
            <person name="Pan Z.C."/>
            <person name="Prior P."/>
            <person name="Tang B."/>
            <person name="Xu J.S."/>
            <person name="Zhang H."/>
            <person name="Tian Q."/>
            <person name="Zhang L.Q."/>
            <person name="Feng J."/>
        </authorList>
    </citation>
    <scope>NUCLEOTIDE SEQUENCE [LARGE SCALE GENOMIC DNA]</scope>
    <source>
        <strain evidence="2 3">Po82</strain>
    </source>
</reference>
<protein>
    <submittedName>
        <fullName evidence="2">Type III effector protein AvrA</fullName>
    </submittedName>
</protein>
<proteinExistence type="predicted"/>
<feature type="compositionally biased region" description="Polar residues" evidence="1">
    <location>
        <begin position="91"/>
        <end position="105"/>
    </location>
</feature>
<dbReference type="HOGENOM" id="CLU_097153_0_0_4"/>
<name>F6G507_RALS8</name>
<feature type="region of interest" description="Disordered" evidence="1">
    <location>
        <begin position="1"/>
        <end position="132"/>
    </location>
</feature>
<dbReference type="AlphaFoldDB" id="F6G507"/>
<organism evidence="2 3">
    <name type="scientific">Ralstonia solanacearum (strain Po82)</name>
    <dbReference type="NCBI Taxonomy" id="1031711"/>
    <lineage>
        <taxon>Bacteria</taxon>
        <taxon>Pseudomonadati</taxon>
        <taxon>Pseudomonadota</taxon>
        <taxon>Betaproteobacteria</taxon>
        <taxon>Burkholderiales</taxon>
        <taxon>Burkholderiaceae</taxon>
        <taxon>Ralstonia</taxon>
        <taxon>Ralstonia solanacearum species complex</taxon>
    </lineage>
</organism>
<feature type="compositionally biased region" description="Polar residues" evidence="1">
    <location>
        <begin position="270"/>
        <end position="284"/>
    </location>
</feature>
<evidence type="ECO:0000313" key="2">
    <source>
        <dbReference type="EMBL" id="AEG70040.1"/>
    </source>
</evidence>
<evidence type="ECO:0000256" key="1">
    <source>
        <dbReference type="SAM" id="MobiDB-lite"/>
    </source>
</evidence>
<dbReference type="Proteomes" id="UP000007953">
    <property type="component" value="Chromosome"/>
</dbReference>